<dbReference type="RefSeq" id="WP_137260220.1">
    <property type="nucleotide sequence ID" value="NZ_SZQL01000001.1"/>
</dbReference>
<evidence type="ECO:0000313" key="2">
    <source>
        <dbReference type="Proteomes" id="UP000305848"/>
    </source>
</evidence>
<organism evidence="1 2">
    <name type="scientific">Ilyomonas limi</name>
    <dbReference type="NCBI Taxonomy" id="2575867"/>
    <lineage>
        <taxon>Bacteria</taxon>
        <taxon>Pseudomonadati</taxon>
        <taxon>Bacteroidota</taxon>
        <taxon>Chitinophagia</taxon>
        <taxon>Chitinophagales</taxon>
        <taxon>Chitinophagaceae</taxon>
        <taxon>Ilyomonas</taxon>
    </lineage>
</organism>
<protein>
    <submittedName>
        <fullName evidence="1">Uncharacterized protein</fullName>
    </submittedName>
</protein>
<gene>
    <name evidence="1" type="ORF">FC093_02925</name>
</gene>
<dbReference type="OrthoDB" id="836926at2"/>
<dbReference type="AlphaFoldDB" id="A0A4U3LA05"/>
<sequence length="232" mass="26649">MAVLIFQSLLFTGCALYRTSPKYEFKDEFYTVKQRQKRYPIYVHNIGDTVKLYSISKSNTIYKIDTSHYKAAILPITTNKKIESHEFMRNSFDVDFLTIIGKYRPATKGFPNQFNTNLNGAAYAGYRKDIYQINYHQNRMGFYNRHITHYGISLGGFAGAGGTAITEWTTNPLLNKEYDGVVFTKGIGAIIGIDKLNFGLAIGWDNLLDKYKARWIYQHKVWYGITLGLNLN</sequence>
<evidence type="ECO:0000313" key="1">
    <source>
        <dbReference type="EMBL" id="TKK71980.1"/>
    </source>
</evidence>
<accession>A0A4U3LA05</accession>
<dbReference type="EMBL" id="SZQL01000001">
    <property type="protein sequence ID" value="TKK71980.1"/>
    <property type="molecule type" value="Genomic_DNA"/>
</dbReference>
<name>A0A4U3LA05_9BACT</name>
<proteinExistence type="predicted"/>
<reference evidence="1 2" key="1">
    <citation type="submission" date="2019-05" db="EMBL/GenBank/DDBJ databases">
        <title>Panacibacter sp. strain 17mud1-8 Genome sequencing and assembly.</title>
        <authorList>
            <person name="Chhetri G."/>
        </authorList>
    </citation>
    <scope>NUCLEOTIDE SEQUENCE [LARGE SCALE GENOMIC DNA]</scope>
    <source>
        <strain evidence="1 2">17mud1-8</strain>
    </source>
</reference>
<keyword evidence="2" id="KW-1185">Reference proteome</keyword>
<dbReference type="Proteomes" id="UP000305848">
    <property type="component" value="Unassembled WGS sequence"/>
</dbReference>
<comment type="caution">
    <text evidence="1">The sequence shown here is derived from an EMBL/GenBank/DDBJ whole genome shotgun (WGS) entry which is preliminary data.</text>
</comment>